<name>A0A1M6TXR1_9FIRM</name>
<reference evidence="2" key="1">
    <citation type="submission" date="2016-11" db="EMBL/GenBank/DDBJ databases">
        <authorList>
            <person name="Varghese N."/>
            <person name="Submissions S."/>
        </authorList>
    </citation>
    <scope>NUCLEOTIDE SEQUENCE [LARGE SCALE GENOMIC DNA]</scope>
    <source>
        <strain evidence="2">DSM 10349</strain>
    </source>
</reference>
<dbReference type="OrthoDB" id="2064537at2"/>
<proteinExistence type="predicted"/>
<evidence type="ECO:0000313" key="2">
    <source>
        <dbReference type="Proteomes" id="UP000183997"/>
    </source>
</evidence>
<dbReference type="EMBL" id="FRAR01000018">
    <property type="protein sequence ID" value="SHK61835.1"/>
    <property type="molecule type" value="Genomic_DNA"/>
</dbReference>
<protein>
    <submittedName>
        <fullName evidence="1">Uncharacterized protein</fullName>
    </submittedName>
</protein>
<gene>
    <name evidence="1" type="ORF">SAMN02745123_02502</name>
</gene>
<organism evidence="1 2">
    <name type="scientific">Desulforamulus aeronauticus DSM 10349</name>
    <dbReference type="NCBI Taxonomy" id="1121421"/>
    <lineage>
        <taxon>Bacteria</taxon>
        <taxon>Bacillati</taxon>
        <taxon>Bacillota</taxon>
        <taxon>Clostridia</taxon>
        <taxon>Eubacteriales</taxon>
        <taxon>Peptococcaceae</taxon>
        <taxon>Desulforamulus</taxon>
    </lineage>
</organism>
<keyword evidence="2" id="KW-1185">Reference proteome</keyword>
<dbReference type="Proteomes" id="UP000183997">
    <property type="component" value="Unassembled WGS sequence"/>
</dbReference>
<dbReference type="RefSeq" id="WP_072914841.1">
    <property type="nucleotide sequence ID" value="NZ_FRAR01000018.1"/>
</dbReference>
<sequence length="124" mass="13539">MEKKYRLNNVVFNYAGRPLFTRENASNIILFNTFSTVQSNTPIWTPATGKAIFLTAVQASSVSALTITLNRGGNDPFLSIVLTSSFANFSQSFSSPIKFVQNEVISLSTSVAGTIYITLLGYEV</sequence>
<evidence type="ECO:0000313" key="1">
    <source>
        <dbReference type="EMBL" id="SHK61835.1"/>
    </source>
</evidence>
<dbReference type="AlphaFoldDB" id="A0A1M6TXR1"/>
<accession>A0A1M6TXR1</accession>